<feature type="transmembrane region" description="Helical" evidence="2">
    <location>
        <begin position="139"/>
        <end position="157"/>
    </location>
</feature>
<gene>
    <name evidence="3" type="ORF">B0H17DRAFT_1065942</name>
</gene>
<organism evidence="3 4">
    <name type="scientific">Mycena rosella</name>
    <name type="common">Pink bonnet</name>
    <name type="synonym">Agaricus rosellus</name>
    <dbReference type="NCBI Taxonomy" id="1033263"/>
    <lineage>
        <taxon>Eukaryota</taxon>
        <taxon>Fungi</taxon>
        <taxon>Dikarya</taxon>
        <taxon>Basidiomycota</taxon>
        <taxon>Agaricomycotina</taxon>
        <taxon>Agaricomycetes</taxon>
        <taxon>Agaricomycetidae</taxon>
        <taxon>Agaricales</taxon>
        <taxon>Marasmiineae</taxon>
        <taxon>Mycenaceae</taxon>
        <taxon>Mycena</taxon>
    </lineage>
</organism>
<feature type="compositionally biased region" description="Basic and acidic residues" evidence="1">
    <location>
        <begin position="73"/>
        <end position="82"/>
    </location>
</feature>
<name>A0AAD7DEK0_MYCRO</name>
<keyword evidence="2" id="KW-0812">Transmembrane</keyword>
<sequence>MASASIAICVSLRTASRDYRHASYYSPPRGKGAESTGPSTGERARTGAGVMVRVRSGGMWGRRAHASQAIQSGRERTPGNKETRKRRKRRTTIVDWSTVTDGVVSTLALLGGAMLGGALEGGGVGAPDPGSLALLGEPVSLVALGLVGALALVLPGSDDDGLRILDRLESPGRLIAVPKKSQDKVSKGRYRRGR</sequence>
<feature type="transmembrane region" description="Helical" evidence="2">
    <location>
        <begin position="93"/>
        <end position="119"/>
    </location>
</feature>
<protein>
    <submittedName>
        <fullName evidence="3">Uncharacterized protein</fullName>
    </submittedName>
</protein>
<evidence type="ECO:0000313" key="3">
    <source>
        <dbReference type="EMBL" id="KAJ7689828.1"/>
    </source>
</evidence>
<reference evidence="3" key="1">
    <citation type="submission" date="2023-03" db="EMBL/GenBank/DDBJ databases">
        <title>Massive genome expansion in bonnet fungi (Mycena s.s.) driven by repeated elements and novel gene families across ecological guilds.</title>
        <authorList>
            <consortium name="Lawrence Berkeley National Laboratory"/>
            <person name="Harder C.B."/>
            <person name="Miyauchi S."/>
            <person name="Viragh M."/>
            <person name="Kuo A."/>
            <person name="Thoen E."/>
            <person name="Andreopoulos B."/>
            <person name="Lu D."/>
            <person name="Skrede I."/>
            <person name="Drula E."/>
            <person name="Henrissat B."/>
            <person name="Morin E."/>
            <person name="Kohler A."/>
            <person name="Barry K."/>
            <person name="LaButti K."/>
            <person name="Morin E."/>
            <person name="Salamov A."/>
            <person name="Lipzen A."/>
            <person name="Mereny Z."/>
            <person name="Hegedus B."/>
            <person name="Baldrian P."/>
            <person name="Stursova M."/>
            <person name="Weitz H."/>
            <person name="Taylor A."/>
            <person name="Grigoriev I.V."/>
            <person name="Nagy L.G."/>
            <person name="Martin F."/>
            <person name="Kauserud H."/>
        </authorList>
    </citation>
    <scope>NUCLEOTIDE SEQUENCE</scope>
    <source>
        <strain evidence="3">CBHHK067</strain>
    </source>
</reference>
<evidence type="ECO:0000313" key="4">
    <source>
        <dbReference type="Proteomes" id="UP001221757"/>
    </source>
</evidence>
<dbReference type="EMBL" id="JARKIE010000069">
    <property type="protein sequence ID" value="KAJ7689828.1"/>
    <property type="molecule type" value="Genomic_DNA"/>
</dbReference>
<evidence type="ECO:0000256" key="1">
    <source>
        <dbReference type="SAM" id="MobiDB-lite"/>
    </source>
</evidence>
<feature type="region of interest" description="Disordered" evidence="1">
    <location>
        <begin position="61"/>
        <end position="89"/>
    </location>
</feature>
<evidence type="ECO:0000256" key="2">
    <source>
        <dbReference type="SAM" id="Phobius"/>
    </source>
</evidence>
<comment type="caution">
    <text evidence="3">The sequence shown here is derived from an EMBL/GenBank/DDBJ whole genome shotgun (WGS) entry which is preliminary data.</text>
</comment>
<feature type="non-terminal residue" evidence="3">
    <location>
        <position position="194"/>
    </location>
</feature>
<dbReference type="Proteomes" id="UP001221757">
    <property type="component" value="Unassembled WGS sequence"/>
</dbReference>
<keyword evidence="4" id="KW-1185">Reference proteome</keyword>
<keyword evidence="2" id="KW-1133">Transmembrane helix</keyword>
<accession>A0AAD7DEK0</accession>
<dbReference type="AlphaFoldDB" id="A0AAD7DEK0"/>
<keyword evidence="2" id="KW-0472">Membrane</keyword>
<feature type="region of interest" description="Disordered" evidence="1">
    <location>
        <begin position="22"/>
        <end position="44"/>
    </location>
</feature>
<proteinExistence type="predicted"/>